<proteinExistence type="predicted"/>
<dbReference type="SUPFAM" id="SSF56954">
    <property type="entry name" value="Outer membrane efflux proteins (OEP)"/>
    <property type="match status" value="1"/>
</dbReference>
<accession>A0A7C2V4P1</accession>
<evidence type="ECO:0000256" key="2">
    <source>
        <dbReference type="ARBA" id="ARBA00022452"/>
    </source>
</evidence>
<feature type="coiled-coil region" evidence="6">
    <location>
        <begin position="324"/>
        <end position="358"/>
    </location>
</feature>
<protein>
    <submittedName>
        <fullName evidence="7">TolC family protein</fullName>
    </submittedName>
</protein>
<evidence type="ECO:0000256" key="4">
    <source>
        <dbReference type="ARBA" id="ARBA00023136"/>
    </source>
</evidence>
<organism evidence="7">
    <name type="scientific">Hydrogenobacter sp</name>
    <dbReference type="NCBI Taxonomy" id="2152829"/>
    <lineage>
        <taxon>Bacteria</taxon>
        <taxon>Pseudomonadati</taxon>
        <taxon>Aquificota</taxon>
        <taxon>Aquificia</taxon>
        <taxon>Aquificales</taxon>
        <taxon>Aquificaceae</taxon>
        <taxon>Hydrogenobacter</taxon>
    </lineage>
</organism>
<dbReference type="GO" id="GO:1990281">
    <property type="term" value="C:efflux pump complex"/>
    <property type="evidence" value="ECO:0007669"/>
    <property type="project" value="TreeGrafter"/>
</dbReference>
<dbReference type="Gene3D" id="1.20.1600.10">
    <property type="entry name" value="Outer membrane efflux proteins (OEP)"/>
    <property type="match status" value="1"/>
</dbReference>
<comment type="caution">
    <text evidence="7">The sequence shown here is derived from an EMBL/GenBank/DDBJ whole genome shotgun (WGS) entry which is preliminary data.</text>
</comment>
<evidence type="ECO:0000313" key="7">
    <source>
        <dbReference type="EMBL" id="HEW46834.1"/>
    </source>
</evidence>
<evidence type="ECO:0000256" key="3">
    <source>
        <dbReference type="ARBA" id="ARBA00022692"/>
    </source>
</evidence>
<dbReference type="GO" id="GO:0009279">
    <property type="term" value="C:cell outer membrane"/>
    <property type="evidence" value="ECO:0007669"/>
    <property type="project" value="UniProtKB-SubCell"/>
</dbReference>
<evidence type="ECO:0000256" key="5">
    <source>
        <dbReference type="ARBA" id="ARBA00023237"/>
    </source>
</evidence>
<reference evidence="7" key="1">
    <citation type="journal article" date="2020" name="mSystems">
        <title>Genome- and Community-Level Interaction Insights into Carbon Utilization and Element Cycling Functions of Hydrothermarchaeota in Hydrothermal Sediment.</title>
        <authorList>
            <person name="Zhou Z."/>
            <person name="Liu Y."/>
            <person name="Xu W."/>
            <person name="Pan J."/>
            <person name="Luo Z.H."/>
            <person name="Li M."/>
        </authorList>
    </citation>
    <scope>NUCLEOTIDE SEQUENCE [LARGE SCALE GENOMIC DNA]</scope>
    <source>
        <strain evidence="7">SpSt-132</strain>
    </source>
</reference>
<keyword evidence="6" id="KW-0175">Coiled coil</keyword>
<evidence type="ECO:0000256" key="1">
    <source>
        <dbReference type="ARBA" id="ARBA00004442"/>
    </source>
</evidence>
<name>A0A7C2V4P1_9AQUI</name>
<dbReference type="GO" id="GO:0015288">
    <property type="term" value="F:porin activity"/>
    <property type="evidence" value="ECO:0007669"/>
    <property type="project" value="TreeGrafter"/>
</dbReference>
<comment type="subcellular location">
    <subcellularLocation>
        <location evidence="1">Cell outer membrane</location>
    </subcellularLocation>
</comment>
<dbReference type="GO" id="GO:0015562">
    <property type="term" value="F:efflux transmembrane transporter activity"/>
    <property type="evidence" value="ECO:0007669"/>
    <property type="project" value="InterPro"/>
</dbReference>
<dbReference type="EMBL" id="DSFP01000077">
    <property type="protein sequence ID" value="HEW46834.1"/>
    <property type="molecule type" value="Genomic_DNA"/>
</dbReference>
<gene>
    <name evidence="7" type="ORF">ENO47_09305</name>
</gene>
<keyword evidence="4" id="KW-0472">Membrane</keyword>
<keyword evidence="2" id="KW-1134">Transmembrane beta strand</keyword>
<dbReference type="InterPro" id="IPR051906">
    <property type="entry name" value="TolC-like"/>
</dbReference>
<dbReference type="AlphaFoldDB" id="A0A7C2V4P1"/>
<evidence type="ECO:0000256" key="6">
    <source>
        <dbReference type="SAM" id="Coils"/>
    </source>
</evidence>
<dbReference type="PANTHER" id="PTHR30026:SF20">
    <property type="entry name" value="OUTER MEMBRANE PROTEIN TOLC"/>
    <property type="match status" value="1"/>
</dbReference>
<keyword evidence="5" id="KW-0998">Cell outer membrane</keyword>
<keyword evidence="3" id="KW-0812">Transmembrane</keyword>
<dbReference type="PANTHER" id="PTHR30026">
    <property type="entry name" value="OUTER MEMBRANE PROTEIN TOLC"/>
    <property type="match status" value="1"/>
</dbReference>
<sequence>MVFLLILNLFFFSLSKAGELESLIDYALKNSPRLKVYQSMIESTKHRETYSKSLPNPSLSVGLNNLPLNRPYPNKYEPMSNLSIGISQMYMLPIKREREALMALKERLALLEEEELLKRELIKDIKLSYLEWLYTFKREDVLNRIKREIDTLYKLAEENYKYGKANLSDLLFLKGEQIKVESELEKVKLERESKKEELDYLVGKRFELKGEEVYFKREEFPEVNLDENLYIKRLKAQREKLVAEVERRKVEYLPDIELMAEYMIRPSMENMFSLRAGVSLPIWKSKREDLLVLEKLEEVKAKDWEIENTRLELRKTLNSLKIEYGRLKEILKWTEELIEEKEKEIKALELAYRYQKADLRDLLRLYRELWELEINRLDVELSIQKIWPRLEVLL</sequence>